<proteinExistence type="predicted"/>
<protein>
    <submittedName>
        <fullName evidence="2">Uncharacterized protein</fullName>
    </submittedName>
</protein>
<comment type="caution">
    <text evidence="2">The sequence shown here is derived from an EMBL/GenBank/DDBJ whole genome shotgun (WGS) entry which is preliminary data.</text>
</comment>
<keyword evidence="3" id="KW-1185">Reference proteome</keyword>
<keyword evidence="1" id="KW-0732">Signal</keyword>
<sequence length="85" mass="9483">MAAGWKPVIFLLLLLFFCQLTKSKDGKSKGKKGKQVVCPSQLSPEDLAQVPANSTSNILNRLMVSYDPRIRPNFQGNDRNYTGKL</sequence>
<name>A0AAN8H6K9_CHAGU</name>
<evidence type="ECO:0000313" key="3">
    <source>
        <dbReference type="Proteomes" id="UP001331515"/>
    </source>
</evidence>
<feature type="chain" id="PRO_5042944747" evidence="1">
    <location>
        <begin position="24"/>
        <end position="85"/>
    </location>
</feature>
<feature type="signal peptide" evidence="1">
    <location>
        <begin position="1"/>
        <end position="23"/>
    </location>
</feature>
<dbReference type="Proteomes" id="UP001331515">
    <property type="component" value="Unassembled WGS sequence"/>
</dbReference>
<dbReference type="AlphaFoldDB" id="A0AAN8H6K9"/>
<dbReference type="EMBL" id="JAURVH010001532">
    <property type="protein sequence ID" value="KAK5901389.1"/>
    <property type="molecule type" value="Genomic_DNA"/>
</dbReference>
<evidence type="ECO:0000313" key="2">
    <source>
        <dbReference type="EMBL" id="KAK5901389.1"/>
    </source>
</evidence>
<reference evidence="2 3" key="1">
    <citation type="journal article" date="2023" name="Mol. Biol. Evol.">
        <title>Genomics of Secondarily Temperate Adaptation in the Only Non-Antarctic Icefish.</title>
        <authorList>
            <person name="Rivera-Colon A.G."/>
            <person name="Rayamajhi N."/>
            <person name="Minhas B.F."/>
            <person name="Madrigal G."/>
            <person name="Bilyk K.T."/>
            <person name="Yoon V."/>
            <person name="Hune M."/>
            <person name="Gregory S."/>
            <person name="Cheng C.H.C."/>
            <person name="Catchen J.M."/>
        </authorList>
    </citation>
    <scope>NUCLEOTIDE SEQUENCE [LARGE SCALE GENOMIC DNA]</scope>
    <source>
        <tissue evidence="2">White muscle</tissue>
    </source>
</reference>
<organism evidence="2 3">
    <name type="scientific">Champsocephalus gunnari</name>
    <name type="common">Mackerel icefish</name>
    <dbReference type="NCBI Taxonomy" id="52237"/>
    <lineage>
        <taxon>Eukaryota</taxon>
        <taxon>Metazoa</taxon>
        <taxon>Chordata</taxon>
        <taxon>Craniata</taxon>
        <taxon>Vertebrata</taxon>
        <taxon>Euteleostomi</taxon>
        <taxon>Actinopterygii</taxon>
        <taxon>Neopterygii</taxon>
        <taxon>Teleostei</taxon>
        <taxon>Neoteleostei</taxon>
        <taxon>Acanthomorphata</taxon>
        <taxon>Eupercaria</taxon>
        <taxon>Perciformes</taxon>
        <taxon>Notothenioidei</taxon>
        <taxon>Channichthyidae</taxon>
        <taxon>Champsocephalus</taxon>
    </lineage>
</organism>
<evidence type="ECO:0000256" key="1">
    <source>
        <dbReference type="SAM" id="SignalP"/>
    </source>
</evidence>
<accession>A0AAN8H6K9</accession>
<gene>
    <name evidence="2" type="ORF">CgunFtcFv8_026267</name>
</gene>